<dbReference type="SUPFAM" id="SSF47384">
    <property type="entry name" value="Homodimeric domain of signal transducing histidine kinase"/>
    <property type="match status" value="1"/>
</dbReference>
<dbReference type="InterPro" id="IPR036890">
    <property type="entry name" value="HATPase_C_sf"/>
</dbReference>
<dbReference type="PRINTS" id="PR00344">
    <property type="entry name" value="BCTRLSENSOR"/>
</dbReference>
<dbReference type="CDD" id="cd00082">
    <property type="entry name" value="HisKA"/>
    <property type="match status" value="1"/>
</dbReference>
<comment type="subcellular location">
    <subcellularLocation>
        <location evidence="2">Membrane</location>
        <topology evidence="2">Multi-pass membrane protein</topology>
    </subcellularLocation>
</comment>
<proteinExistence type="predicted"/>
<dbReference type="InterPro" id="IPR003661">
    <property type="entry name" value="HisK_dim/P_dom"/>
</dbReference>
<evidence type="ECO:0000256" key="13">
    <source>
        <dbReference type="SAM" id="Phobius"/>
    </source>
</evidence>
<dbReference type="PROSITE" id="PS50109">
    <property type="entry name" value="HIS_KIN"/>
    <property type="match status" value="1"/>
</dbReference>
<dbReference type="InterPro" id="IPR003660">
    <property type="entry name" value="HAMP_dom"/>
</dbReference>
<keyword evidence="9 16" id="KW-0067">ATP-binding</keyword>
<keyword evidence="10 13" id="KW-1133">Transmembrane helix</keyword>
<evidence type="ECO:0000256" key="11">
    <source>
        <dbReference type="ARBA" id="ARBA00023012"/>
    </source>
</evidence>
<dbReference type="InterPro" id="IPR005467">
    <property type="entry name" value="His_kinase_dom"/>
</dbReference>
<evidence type="ECO:0000256" key="4">
    <source>
        <dbReference type="ARBA" id="ARBA00022553"/>
    </source>
</evidence>
<evidence type="ECO:0000259" key="15">
    <source>
        <dbReference type="PROSITE" id="PS50885"/>
    </source>
</evidence>
<keyword evidence="5" id="KW-0808">Transferase</keyword>
<evidence type="ECO:0000256" key="2">
    <source>
        <dbReference type="ARBA" id="ARBA00004141"/>
    </source>
</evidence>
<evidence type="ECO:0000256" key="6">
    <source>
        <dbReference type="ARBA" id="ARBA00022692"/>
    </source>
</evidence>
<dbReference type="SMART" id="SM00387">
    <property type="entry name" value="HATPase_c"/>
    <property type="match status" value="1"/>
</dbReference>
<evidence type="ECO:0000256" key="7">
    <source>
        <dbReference type="ARBA" id="ARBA00022741"/>
    </source>
</evidence>
<keyword evidence="11" id="KW-0902">Two-component regulatory system</keyword>
<evidence type="ECO:0000256" key="9">
    <source>
        <dbReference type="ARBA" id="ARBA00022840"/>
    </source>
</evidence>
<dbReference type="InterPro" id="IPR003594">
    <property type="entry name" value="HATPase_dom"/>
</dbReference>
<dbReference type="EC" id="2.7.13.3" evidence="3"/>
<dbReference type="SMART" id="SM00388">
    <property type="entry name" value="HisKA"/>
    <property type="match status" value="1"/>
</dbReference>
<feature type="transmembrane region" description="Helical" evidence="13">
    <location>
        <begin position="49"/>
        <end position="66"/>
    </location>
</feature>
<evidence type="ECO:0000259" key="14">
    <source>
        <dbReference type="PROSITE" id="PS50109"/>
    </source>
</evidence>
<keyword evidence="4" id="KW-0597">Phosphoprotein</keyword>
<evidence type="ECO:0000256" key="10">
    <source>
        <dbReference type="ARBA" id="ARBA00022989"/>
    </source>
</evidence>
<feature type="domain" description="HAMP" evidence="15">
    <location>
        <begin position="169"/>
        <end position="221"/>
    </location>
</feature>
<comment type="caution">
    <text evidence="16">The sequence shown here is derived from an EMBL/GenBank/DDBJ whole genome shotgun (WGS) entry which is preliminary data.</text>
</comment>
<evidence type="ECO:0000313" key="16">
    <source>
        <dbReference type="EMBL" id="MFD2181512.1"/>
    </source>
</evidence>
<dbReference type="RefSeq" id="WP_378476690.1">
    <property type="nucleotide sequence ID" value="NZ_JBHUIW010000003.1"/>
</dbReference>
<gene>
    <name evidence="16" type="ORF">ACFSOX_05055</name>
</gene>
<dbReference type="Pfam" id="PF08521">
    <property type="entry name" value="2CSK_N"/>
    <property type="match status" value="1"/>
</dbReference>
<dbReference type="SUPFAM" id="SSF55874">
    <property type="entry name" value="ATPase domain of HSP90 chaperone/DNA topoisomerase II/histidine kinase"/>
    <property type="match status" value="1"/>
</dbReference>
<dbReference type="GO" id="GO:0005524">
    <property type="term" value="F:ATP binding"/>
    <property type="evidence" value="ECO:0007669"/>
    <property type="project" value="UniProtKB-KW"/>
</dbReference>
<keyword evidence="8" id="KW-0418">Kinase</keyword>
<evidence type="ECO:0000313" key="17">
    <source>
        <dbReference type="Proteomes" id="UP001597314"/>
    </source>
</evidence>
<feature type="transmembrane region" description="Helical" evidence="13">
    <location>
        <begin position="145"/>
        <end position="168"/>
    </location>
</feature>
<evidence type="ECO:0000256" key="12">
    <source>
        <dbReference type="ARBA" id="ARBA00023136"/>
    </source>
</evidence>
<keyword evidence="17" id="KW-1185">Reference proteome</keyword>
<evidence type="ECO:0000256" key="8">
    <source>
        <dbReference type="ARBA" id="ARBA00022777"/>
    </source>
</evidence>
<keyword evidence="6 13" id="KW-0812">Transmembrane</keyword>
<dbReference type="PROSITE" id="PS50885">
    <property type="entry name" value="HAMP"/>
    <property type="match status" value="1"/>
</dbReference>
<name>A0ABW5AGG5_9BRAD</name>
<keyword evidence="12 13" id="KW-0472">Membrane</keyword>
<reference evidence="17" key="1">
    <citation type="journal article" date="2019" name="Int. J. Syst. Evol. Microbiol.">
        <title>The Global Catalogue of Microorganisms (GCM) 10K type strain sequencing project: providing services to taxonomists for standard genome sequencing and annotation.</title>
        <authorList>
            <consortium name="The Broad Institute Genomics Platform"/>
            <consortium name="The Broad Institute Genome Sequencing Center for Infectious Disease"/>
            <person name="Wu L."/>
            <person name="Ma J."/>
        </authorList>
    </citation>
    <scope>NUCLEOTIDE SEQUENCE [LARGE SCALE GENOMIC DNA]</scope>
    <source>
        <strain evidence="17">CGMCC 1.6774</strain>
    </source>
</reference>
<protein>
    <recommendedName>
        <fullName evidence="3">histidine kinase</fullName>
        <ecNumber evidence="3">2.7.13.3</ecNumber>
    </recommendedName>
</protein>
<dbReference type="Pfam" id="PF02518">
    <property type="entry name" value="HATPase_c"/>
    <property type="match status" value="1"/>
</dbReference>
<dbReference type="InterPro" id="IPR013727">
    <property type="entry name" value="2CSK_N"/>
</dbReference>
<evidence type="ECO:0000256" key="1">
    <source>
        <dbReference type="ARBA" id="ARBA00000085"/>
    </source>
</evidence>
<dbReference type="Gene3D" id="1.10.287.130">
    <property type="match status" value="1"/>
</dbReference>
<organism evidence="16 17">
    <name type="scientific">Rhodoplanes azumiensis</name>
    <dbReference type="NCBI Taxonomy" id="1897628"/>
    <lineage>
        <taxon>Bacteria</taxon>
        <taxon>Pseudomonadati</taxon>
        <taxon>Pseudomonadota</taxon>
        <taxon>Alphaproteobacteria</taxon>
        <taxon>Hyphomicrobiales</taxon>
        <taxon>Nitrobacteraceae</taxon>
        <taxon>Rhodoplanes</taxon>
    </lineage>
</organism>
<evidence type="ECO:0000256" key="5">
    <source>
        <dbReference type="ARBA" id="ARBA00022679"/>
    </source>
</evidence>
<dbReference type="Pfam" id="PF00512">
    <property type="entry name" value="HisKA"/>
    <property type="match status" value="1"/>
</dbReference>
<dbReference type="PANTHER" id="PTHR45436">
    <property type="entry name" value="SENSOR HISTIDINE KINASE YKOH"/>
    <property type="match status" value="1"/>
</dbReference>
<evidence type="ECO:0000256" key="3">
    <source>
        <dbReference type="ARBA" id="ARBA00012438"/>
    </source>
</evidence>
<dbReference type="InterPro" id="IPR050428">
    <property type="entry name" value="TCS_sensor_his_kinase"/>
</dbReference>
<feature type="domain" description="Histidine kinase" evidence="14">
    <location>
        <begin position="229"/>
        <end position="427"/>
    </location>
</feature>
<dbReference type="Proteomes" id="UP001597314">
    <property type="component" value="Unassembled WGS sequence"/>
</dbReference>
<dbReference type="InterPro" id="IPR036097">
    <property type="entry name" value="HisK_dim/P_sf"/>
</dbReference>
<keyword evidence="7" id="KW-0547">Nucleotide-binding</keyword>
<comment type="catalytic activity">
    <reaction evidence="1">
        <text>ATP + protein L-histidine = ADP + protein N-phospho-L-histidine.</text>
        <dbReference type="EC" id="2.7.13.3"/>
    </reaction>
</comment>
<dbReference type="PANTHER" id="PTHR45436:SF14">
    <property type="entry name" value="SENSOR PROTEIN QSEC"/>
    <property type="match status" value="1"/>
</dbReference>
<dbReference type="EMBL" id="JBHUIW010000003">
    <property type="protein sequence ID" value="MFD2181512.1"/>
    <property type="molecule type" value="Genomic_DNA"/>
</dbReference>
<sequence>MTSLKRRLFVLLLAATGAIWLSAVAWISFGSRAELERVLDARLQEAARMVHSLAGSAMTATAVAGLDETGYARQLSCQIWSLDGRLVARSSGAPDGRMAADHDGFSDRQVNGETWRVYTIVDRDKGVRVAVGDRLGLRDRLVRDLLVGMLAPILLVVPLLGGLLWVSLGRGLRPLEALAGEIAARDGENMRPVPVGGAPAEVRPLLAALNGLFGKVEAARRYERDVTAFAAHELRTPLAGLKTQAQIALAAPDGATREGALRQIIVSVDRATRLTRQLLALARLEAMPAARAGDTTDAGAVLREVVAALVAPAGTAVTIDPALDGLRLPAERETLHLVLRNLHENAVVHMPDGGRIVWSPMPDRLGLRVEDEGPGIPDEELALVTRRFWRGRHKSGSGTGLGLTIAAMAAARAGARLLLVNRTDRRGLRAVLCWDGDGASGPTGKPGQAD</sequence>
<dbReference type="Gene3D" id="3.30.565.10">
    <property type="entry name" value="Histidine kinase-like ATPase, C-terminal domain"/>
    <property type="match status" value="1"/>
</dbReference>
<accession>A0ABW5AGG5</accession>
<dbReference type="InterPro" id="IPR004358">
    <property type="entry name" value="Sig_transdc_His_kin-like_C"/>
</dbReference>